<keyword evidence="3" id="KW-1185">Reference proteome</keyword>
<accession>A0ABS0QGE1</accession>
<keyword evidence="1" id="KW-1133">Transmembrane helix</keyword>
<comment type="caution">
    <text evidence="2">The sequence shown here is derived from an EMBL/GenBank/DDBJ whole genome shotgun (WGS) entry which is preliminary data.</text>
</comment>
<dbReference type="RefSeq" id="WP_037993108.1">
    <property type="nucleotide sequence ID" value="NZ_CP036487.1"/>
</dbReference>
<organism evidence="2 3">
    <name type="scientific">Thermoactinomyces vulgaris</name>
    <dbReference type="NCBI Taxonomy" id="2026"/>
    <lineage>
        <taxon>Bacteria</taxon>
        <taxon>Bacillati</taxon>
        <taxon>Bacillota</taxon>
        <taxon>Bacilli</taxon>
        <taxon>Bacillales</taxon>
        <taxon>Thermoactinomycetaceae</taxon>
        <taxon>Thermoactinomyces</taxon>
    </lineage>
</organism>
<proteinExistence type="predicted"/>
<evidence type="ECO:0000313" key="3">
    <source>
        <dbReference type="Proteomes" id="UP000641910"/>
    </source>
</evidence>
<feature type="transmembrane region" description="Helical" evidence="1">
    <location>
        <begin position="83"/>
        <end position="106"/>
    </location>
</feature>
<protein>
    <submittedName>
        <fullName evidence="2">Uncharacterized protein</fullName>
    </submittedName>
</protein>
<keyword evidence="1" id="KW-0812">Transmembrane</keyword>
<dbReference type="EMBL" id="JAECVU010000002">
    <property type="protein sequence ID" value="MBH8588334.1"/>
    <property type="molecule type" value="Genomic_DNA"/>
</dbReference>
<sequence length="127" mass="14978">MIYICLLILSYLFISINRALLGIPGFFYYSSVRPVLKMYFRDKLFKVEEVYYWEMAESLGDRALWSILPAYVLAFDLLDLPNVWLKAGTFLFINYLWCLFYAAALVKEYIPQTPALRPRVMRASNHL</sequence>
<gene>
    <name evidence="2" type="ORF">I8U22_05800</name>
</gene>
<reference evidence="2 3" key="1">
    <citation type="submission" date="2020-12" db="EMBL/GenBank/DDBJ databases">
        <title>WGS of Thermoactinomyces spp.</title>
        <authorList>
            <person name="Cheng K."/>
        </authorList>
    </citation>
    <scope>NUCLEOTIDE SEQUENCE [LARGE SCALE GENOMIC DNA]</scope>
    <source>
        <strain evidence="3">CICC 10650\ACCC 41061</strain>
    </source>
</reference>
<evidence type="ECO:0000256" key="1">
    <source>
        <dbReference type="SAM" id="Phobius"/>
    </source>
</evidence>
<keyword evidence="1" id="KW-0472">Membrane</keyword>
<dbReference type="Proteomes" id="UP000641910">
    <property type="component" value="Unassembled WGS sequence"/>
</dbReference>
<evidence type="ECO:0000313" key="2">
    <source>
        <dbReference type="EMBL" id="MBH8588334.1"/>
    </source>
</evidence>
<name>A0ABS0QGE1_THEVU</name>